<dbReference type="AlphaFoldDB" id="A0A9D1UNQ7"/>
<dbReference type="PANTHER" id="PTHR33991">
    <property type="entry name" value="DNA REPAIR PROTEIN RECO"/>
    <property type="match status" value="1"/>
</dbReference>
<accession>A0A9D1UNQ7</accession>
<keyword evidence="4 7" id="KW-0233">DNA recombination</keyword>
<dbReference type="GO" id="GO:0006302">
    <property type="term" value="P:double-strand break repair"/>
    <property type="evidence" value="ECO:0007669"/>
    <property type="project" value="TreeGrafter"/>
</dbReference>
<dbReference type="HAMAP" id="MF_00201">
    <property type="entry name" value="RecO"/>
    <property type="match status" value="1"/>
</dbReference>
<dbReference type="GO" id="GO:0006310">
    <property type="term" value="P:DNA recombination"/>
    <property type="evidence" value="ECO:0007669"/>
    <property type="project" value="UniProtKB-UniRule"/>
</dbReference>
<evidence type="ECO:0000256" key="7">
    <source>
        <dbReference type="HAMAP-Rule" id="MF_00201"/>
    </source>
</evidence>
<organism evidence="9 10">
    <name type="scientific">Candidatus Flavonifractor merdipullorum</name>
    <dbReference type="NCBI Taxonomy" id="2838590"/>
    <lineage>
        <taxon>Bacteria</taxon>
        <taxon>Bacillati</taxon>
        <taxon>Bacillota</taxon>
        <taxon>Clostridia</taxon>
        <taxon>Eubacteriales</taxon>
        <taxon>Oscillospiraceae</taxon>
        <taxon>Flavonifractor</taxon>
    </lineage>
</organism>
<comment type="function">
    <text evidence="7">Involved in DNA repair and RecF pathway recombination.</text>
</comment>
<dbReference type="SUPFAM" id="SSF57863">
    <property type="entry name" value="ArfGap/RecO-like zinc finger"/>
    <property type="match status" value="1"/>
</dbReference>
<proteinExistence type="inferred from homology"/>
<dbReference type="EMBL" id="DXGA01000185">
    <property type="protein sequence ID" value="HIW94589.1"/>
    <property type="molecule type" value="Genomic_DNA"/>
</dbReference>
<dbReference type="Pfam" id="PF11967">
    <property type="entry name" value="RecO_N"/>
    <property type="match status" value="1"/>
</dbReference>
<evidence type="ECO:0000313" key="9">
    <source>
        <dbReference type="EMBL" id="HIW94589.1"/>
    </source>
</evidence>
<dbReference type="Proteomes" id="UP000824192">
    <property type="component" value="Unassembled WGS sequence"/>
</dbReference>
<reference evidence="9" key="1">
    <citation type="journal article" date="2021" name="PeerJ">
        <title>Extensive microbial diversity within the chicken gut microbiome revealed by metagenomics and culture.</title>
        <authorList>
            <person name="Gilroy R."/>
            <person name="Ravi A."/>
            <person name="Getino M."/>
            <person name="Pursley I."/>
            <person name="Horton D.L."/>
            <person name="Alikhan N.F."/>
            <person name="Baker D."/>
            <person name="Gharbi K."/>
            <person name="Hall N."/>
            <person name="Watson M."/>
            <person name="Adriaenssens E.M."/>
            <person name="Foster-Nyarko E."/>
            <person name="Jarju S."/>
            <person name="Secka A."/>
            <person name="Antonio M."/>
            <person name="Oren A."/>
            <person name="Chaudhuri R.R."/>
            <person name="La Ragione R."/>
            <person name="Hildebrand F."/>
            <person name="Pallen M.J."/>
        </authorList>
    </citation>
    <scope>NUCLEOTIDE SEQUENCE</scope>
    <source>
        <strain evidence="9">ChiGjej6B6-1540</strain>
    </source>
</reference>
<dbReference type="Pfam" id="PF02565">
    <property type="entry name" value="RecO_C"/>
    <property type="match status" value="1"/>
</dbReference>
<gene>
    <name evidence="7 9" type="primary">recO</name>
    <name evidence="9" type="ORF">H9868_08650</name>
</gene>
<protein>
    <recommendedName>
        <fullName evidence="2 7">DNA repair protein RecO</fullName>
    </recommendedName>
    <alternativeName>
        <fullName evidence="6 7">Recombination protein O</fullName>
    </alternativeName>
</protein>
<evidence type="ECO:0000256" key="5">
    <source>
        <dbReference type="ARBA" id="ARBA00023204"/>
    </source>
</evidence>
<sequence length="254" mass="27945">MLSVTKGLVLREVGYKESDKILTVLTADGGKQTVRARGCRRKGSPLAAGAQLLVYSELTLFSYKDRYTLNAAEPLELFWGVRQDVDKLALGSYFAEVVETVCEENIPAQPVLSHILNALYALAQLPRPAALIKAAFELKLMSLIGYEPLLEGCLVCGTPEPQDARFLLLEGQLRCGKCRAGGEGRSMPISPAVLAAMRHVVYGNPKHLYSFALEEGALKQFSRVCEGFLLTQLDRGFHTLDFYRQLEALTHPGT</sequence>
<feature type="domain" description="DNA replication/recombination mediator RecO N-terminal" evidence="8">
    <location>
        <begin position="3"/>
        <end position="78"/>
    </location>
</feature>
<comment type="similarity">
    <text evidence="1 7">Belongs to the RecO family.</text>
</comment>
<dbReference type="GO" id="GO:0043590">
    <property type="term" value="C:bacterial nucleoid"/>
    <property type="evidence" value="ECO:0007669"/>
    <property type="project" value="TreeGrafter"/>
</dbReference>
<evidence type="ECO:0000256" key="1">
    <source>
        <dbReference type="ARBA" id="ARBA00007452"/>
    </source>
</evidence>
<dbReference type="SUPFAM" id="SSF50249">
    <property type="entry name" value="Nucleic acid-binding proteins"/>
    <property type="match status" value="1"/>
</dbReference>
<evidence type="ECO:0000256" key="3">
    <source>
        <dbReference type="ARBA" id="ARBA00022763"/>
    </source>
</evidence>
<dbReference type="PANTHER" id="PTHR33991:SF1">
    <property type="entry name" value="DNA REPAIR PROTEIN RECO"/>
    <property type="match status" value="1"/>
</dbReference>
<dbReference type="InterPro" id="IPR037278">
    <property type="entry name" value="ARFGAP/RecO"/>
</dbReference>
<evidence type="ECO:0000256" key="4">
    <source>
        <dbReference type="ARBA" id="ARBA00023172"/>
    </source>
</evidence>
<dbReference type="InterPro" id="IPR042242">
    <property type="entry name" value="RecO_C"/>
</dbReference>
<dbReference type="InterPro" id="IPR003717">
    <property type="entry name" value="RecO"/>
</dbReference>
<dbReference type="InterPro" id="IPR022572">
    <property type="entry name" value="DNA_rep/recomb_RecO_N"/>
</dbReference>
<keyword evidence="3 7" id="KW-0227">DNA damage</keyword>
<evidence type="ECO:0000256" key="2">
    <source>
        <dbReference type="ARBA" id="ARBA00021310"/>
    </source>
</evidence>
<keyword evidence="5 7" id="KW-0234">DNA repair</keyword>
<evidence type="ECO:0000256" key="6">
    <source>
        <dbReference type="ARBA" id="ARBA00033409"/>
    </source>
</evidence>
<comment type="caution">
    <text evidence="9">The sequence shown here is derived from an EMBL/GenBank/DDBJ whole genome shotgun (WGS) entry which is preliminary data.</text>
</comment>
<reference evidence="9" key="2">
    <citation type="submission" date="2021-04" db="EMBL/GenBank/DDBJ databases">
        <authorList>
            <person name="Gilroy R."/>
        </authorList>
    </citation>
    <scope>NUCLEOTIDE SEQUENCE</scope>
    <source>
        <strain evidence="9">ChiGjej6B6-1540</strain>
    </source>
</reference>
<evidence type="ECO:0000313" key="10">
    <source>
        <dbReference type="Proteomes" id="UP000824192"/>
    </source>
</evidence>
<name>A0A9D1UNQ7_9FIRM</name>
<dbReference type="Gene3D" id="1.20.1440.120">
    <property type="entry name" value="Recombination protein O, C-terminal domain"/>
    <property type="match status" value="1"/>
</dbReference>
<dbReference type="NCBIfam" id="TIGR00613">
    <property type="entry name" value="reco"/>
    <property type="match status" value="1"/>
</dbReference>
<dbReference type="InterPro" id="IPR012340">
    <property type="entry name" value="NA-bd_OB-fold"/>
</dbReference>
<evidence type="ECO:0000259" key="8">
    <source>
        <dbReference type="Pfam" id="PF11967"/>
    </source>
</evidence>
<dbReference type="Gene3D" id="2.40.50.140">
    <property type="entry name" value="Nucleic acid-binding proteins"/>
    <property type="match status" value="1"/>
</dbReference>